<dbReference type="Gene3D" id="2.40.70.10">
    <property type="entry name" value="Acid Proteases"/>
    <property type="match status" value="2"/>
</dbReference>
<dbReference type="InterPro" id="IPR001461">
    <property type="entry name" value="Aspartic_peptidase_A1"/>
</dbReference>
<dbReference type="PRINTS" id="PR00792">
    <property type="entry name" value="PEPSIN"/>
</dbReference>
<dbReference type="GO" id="GO:0016020">
    <property type="term" value="C:membrane"/>
    <property type="evidence" value="ECO:0007669"/>
    <property type="project" value="UniProtKB-SubCell"/>
</dbReference>
<dbReference type="OrthoDB" id="2747330at2759"/>
<gene>
    <name evidence="11" type="ORF">CBR_g45647</name>
</gene>
<keyword evidence="4" id="KW-0812">Transmembrane</keyword>
<comment type="subcellular location">
    <subcellularLocation>
        <location evidence="1">Membrane</location>
    </subcellularLocation>
</comment>
<comment type="caution">
    <text evidence="11">The sequence shown here is derived from an EMBL/GenBank/DDBJ whole genome shotgun (WGS) entry which is preliminary data.</text>
</comment>
<evidence type="ECO:0000256" key="3">
    <source>
        <dbReference type="ARBA" id="ARBA00022670"/>
    </source>
</evidence>
<evidence type="ECO:0000256" key="7">
    <source>
        <dbReference type="ARBA" id="ARBA00022989"/>
    </source>
</evidence>
<keyword evidence="8" id="KW-0472">Membrane</keyword>
<dbReference type="OMA" id="HIVFMEF"/>
<evidence type="ECO:0000256" key="8">
    <source>
        <dbReference type="ARBA" id="ARBA00023136"/>
    </source>
</evidence>
<keyword evidence="5" id="KW-0732">Signal</keyword>
<keyword evidence="12" id="KW-1185">Reference proteome</keyword>
<dbReference type="InterPro" id="IPR021109">
    <property type="entry name" value="Peptidase_aspartic_dom_sf"/>
</dbReference>
<dbReference type="GO" id="GO:0006508">
    <property type="term" value="P:proteolysis"/>
    <property type="evidence" value="ECO:0007669"/>
    <property type="project" value="UniProtKB-KW"/>
</dbReference>
<dbReference type="PANTHER" id="PTHR13683">
    <property type="entry name" value="ASPARTYL PROTEASES"/>
    <property type="match status" value="1"/>
</dbReference>
<dbReference type="PANTHER" id="PTHR13683:SF375">
    <property type="entry name" value="PEPTIDASE A1 DOMAIN-CONTAINING PROTEIN"/>
    <property type="match status" value="1"/>
</dbReference>
<evidence type="ECO:0000313" key="12">
    <source>
        <dbReference type="Proteomes" id="UP000265515"/>
    </source>
</evidence>
<dbReference type="InterPro" id="IPR032799">
    <property type="entry name" value="TAXi_C"/>
</dbReference>
<keyword evidence="6" id="KW-0378">Hydrolase</keyword>
<dbReference type="Pfam" id="PF14543">
    <property type="entry name" value="TAXi_N"/>
    <property type="match status" value="1"/>
</dbReference>
<dbReference type="Proteomes" id="UP000265515">
    <property type="component" value="Unassembled WGS sequence"/>
</dbReference>
<evidence type="ECO:0000313" key="11">
    <source>
        <dbReference type="EMBL" id="GBG64590.1"/>
    </source>
</evidence>
<reference evidence="11 12" key="1">
    <citation type="journal article" date="2018" name="Cell">
        <title>The Chara Genome: Secondary Complexity and Implications for Plant Terrestrialization.</title>
        <authorList>
            <person name="Nishiyama T."/>
            <person name="Sakayama H."/>
            <person name="Vries J.D."/>
            <person name="Buschmann H."/>
            <person name="Saint-Marcoux D."/>
            <person name="Ullrich K.K."/>
            <person name="Haas F.B."/>
            <person name="Vanderstraeten L."/>
            <person name="Becker D."/>
            <person name="Lang D."/>
            <person name="Vosolsobe S."/>
            <person name="Rombauts S."/>
            <person name="Wilhelmsson P.K.I."/>
            <person name="Janitza P."/>
            <person name="Kern R."/>
            <person name="Heyl A."/>
            <person name="Rumpler F."/>
            <person name="Villalobos L.I.A.C."/>
            <person name="Clay J.M."/>
            <person name="Skokan R."/>
            <person name="Toyoda A."/>
            <person name="Suzuki Y."/>
            <person name="Kagoshima H."/>
            <person name="Schijlen E."/>
            <person name="Tajeshwar N."/>
            <person name="Catarino B."/>
            <person name="Hetherington A.J."/>
            <person name="Saltykova A."/>
            <person name="Bonnot C."/>
            <person name="Breuninger H."/>
            <person name="Symeonidi A."/>
            <person name="Radhakrishnan G.V."/>
            <person name="Van Nieuwerburgh F."/>
            <person name="Deforce D."/>
            <person name="Chang C."/>
            <person name="Karol K.G."/>
            <person name="Hedrich R."/>
            <person name="Ulvskov P."/>
            <person name="Glockner G."/>
            <person name="Delwiche C.F."/>
            <person name="Petrasek J."/>
            <person name="Van de Peer Y."/>
            <person name="Friml J."/>
            <person name="Beilby M."/>
            <person name="Dolan L."/>
            <person name="Kohara Y."/>
            <person name="Sugano S."/>
            <person name="Fujiyama A."/>
            <person name="Delaux P.-M."/>
            <person name="Quint M."/>
            <person name="TheiBen G."/>
            <person name="Hagemann M."/>
            <person name="Harholt J."/>
            <person name="Dunand C."/>
            <person name="Zachgo S."/>
            <person name="Langdale J."/>
            <person name="Maumus F."/>
            <person name="Straeten D.V.D."/>
            <person name="Gould S.B."/>
            <person name="Rensing S.A."/>
        </authorList>
    </citation>
    <scope>NUCLEOTIDE SEQUENCE [LARGE SCALE GENOMIC DNA]</scope>
    <source>
        <strain evidence="11 12">S276</strain>
    </source>
</reference>
<dbReference type="InterPro" id="IPR033121">
    <property type="entry name" value="PEPTIDASE_A1"/>
</dbReference>
<dbReference type="PROSITE" id="PS51767">
    <property type="entry name" value="PEPTIDASE_A1"/>
    <property type="match status" value="1"/>
</dbReference>
<feature type="compositionally biased region" description="Basic and acidic residues" evidence="9">
    <location>
        <begin position="8"/>
        <end position="22"/>
    </location>
</feature>
<comment type="similarity">
    <text evidence="2">Belongs to the peptidase A1 family.</text>
</comment>
<sequence length="482" mass="53531">MASGQARYGEKLMEEPPSKENYWDSENSVSMPLTLVHGPKDWHQRGRHLMNASSPTIARYKLDDNNSSFALSFYYVAEIKLGSPPRRFRVSLNTGSDLLWVQCAPCLQCSDTTQTLPFDYGGSSTSKLLTCGDETCQDLTKRNSAMCTANCTAKQVWKSMMESADALRRCELFNESSFCTYAAFFGDGTIVTGKIVTDVFYLQRVTGDIKRVNIPFGCGQIVSPPFTAYGLDGTLGLMRTNHSLPSLLAAQGLPNVFAHCFATKRDEGHGGRFILGRPAVPDSFIQYTPLYGDPNFERRYRVRLLNISIGDVTFPVPELYDDVGTPTVEFDSGNTITIFPRNILRGLVLKITSRVPSLAFDNATSSRLRLTCFKLPPIIITAETVKALKLAFPNVTLHFENATMVVSPRDYLVEIGSSDTGGQPALCVGMRELPFADQFPDLWNLVSIGANFMRNYLVVYDHDNRRIGVSRMQCRSDGRGGR</sequence>
<keyword evidence="3" id="KW-0645">Protease</keyword>
<evidence type="ECO:0000256" key="2">
    <source>
        <dbReference type="ARBA" id="ARBA00007447"/>
    </source>
</evidence>
<dbReference type="EMBL" id="BFEA01000052">
    <property type="protein sequence ID" value="GBG64590.1"/>
    <property type="molecule type" value="Genomic_DNA"/>
</dbReference>
<evidence type="ECO:0000259" key="10">
    <source>
        <dbReference type="PROSITE" id="PS51767"/>
    </source>
</evidence>
<keyword evidence="7" id="KW-1133">Transmembrane helix</keyword>
<organism evidence="11 12">
    <name type="scientific">Chara braunii</name>
    <name type="common">Braun's stonewort</name>
    <dbReference type="NCBI Taxonomy" id="69332"/>
    <lineage>
        <taxon>Eukaryota</taxon>
        <taxon>Viridiplantae</taxon>
        <taxon>Streptophyta</taxon>
        <taxon>Charophyceae</taxon>
        <taxon>Charales</taxon>
        <taxon>Characeae</taxon>
        <taxon>Chara</taxon>
    </lineage>
</organism>
<dbReference type="AlphaFoldDB" id="A0A388K3F8"/>
<dbReference type="InterPro" id="IPR032861">
    <property type="entry name" value="TAXi_N"/>
</dbReference>
<dbReference type="GO" id="GO:0004190">
    <property type="term" value="F:aspartic-type endopeptidase activity"/>
    <property type="evidence" value="ECO:0007669"/>
    <property type="project" value="InterPro"/>
</dbReference>
<protein>
    <recommendedName>
        <fullName evidence="10">Peptidase A1 domain-containing protein</fullName>
    </recommendedName>
</protein>
<evidence type="ECO:0000256" key="1">
    <source>
        <dbReference type="ARBA" id="ARBA00004370"/>
    </source>
</evidence>
<feature type="domain" description="Peptidase A1" evidence="10">
    <location>
        <begin position="75"/>
        <end position="470"/>
    </location>
</feature>
<feature type="region of interest" description="Disordered" evidence="9">
    <location>
        <begin position="1"/>
        <end position="24"/>
    </location>
</feature>
<evidence type="ECO:0000256" key="4">
    <source>
        <dbReference type="ARBA" id="ARBA00022692"/>
    </source>
</evidence>
<dbReference type="Gramene" id="GBG64590">
    <property type="protein sequence ID" value="GBG64590"/>
    <property type="gene ID" value="CBR_g45647"/>
</dbReference>
<dbReference type="Pfam" id="PF14541">
    <property type="entry name" value="TAXi_C"/>
    <property type="match status" value="1"/>
</dbReference>
<dbReference type="SUPFAM" id="SSF50630">
    <property type="entry name" value="Acid proteases"/>
    <property type="match status" value="1"/>
</dbReference>
<name>A0A388K3F8_CHABU</name>
<evidence type="ECO:0000256" key="6">
    <source>
        <dbReference type="ARBA" id="ARBA00022801"/>
    </source>
</evidence>
<dbReference type="STRING" id="69332.A0A388K3F8"/>
<accession>A0A388K3F8</accession>
<proteinExistence type="inferred from homology"/>
<evidence type="ECO:0000256" key="5">
    <source>
        <dbReference type="ARBA" id="ARBA00022729"/>
    </source>
</evidence>
<evidence type="ECO:0000256" key="9">
    <source>
        <dbReference type="SAM" id="MobiDB-lite"/>
    </source>
</evidence>